<dbReference type="VEuPathDB" id="GiardiaDB:GL50581_2655"/>
<dbReference type="OrthoDB" id="10252120at2759"/>
<reference evidence="1 2" key="1">
    <citation type="journal article" date="2009" name="PLoS Pathog.">
        <title>Draft genome sequencing of giardia intestinalis assemblage B isolate GS: is human giardiasis caused by two different species?</title>
        <authorList>
            <person name="Franzen O."/>
            <person name="Jerlstrom-Hultqvist J."/>
            <person name="Castro E."/>
            <person name="Sherwood E."/>
            <person name="Ankarklev J."/>
            <person name="Reiner D.S."/>
            <person name="Palm D."/>
            <person name="Andersson J.O."/>
            <person name="Andersson B."/>
            <person name="Svard S.G."/>
        </authorList>
    </citation>
    <scope>NUCLEOTIDE SEQUENCE [LARGE SCALE GENOMIC DNA]</scope>
    <source>
        <strain evidence="2">ATCC 50581 / GS clone H7</strain>
    </source>
</reference>
<name>C6LV52_GIAIB</name>
<protein>
    <submittedName>
        <fullName evidence="1">Uncharacterized protein</fullName>
    </submittedName>
</protein>
<gene>
    <name evidence="1" type="ORF">GL50581_2655</name>
</gene>
<evidence type="ECO:0000313" key="1">
    <source>
        <dbReference type="EMBL" id="EET00104.1"/>
    </source>
</evidence>
<dbReference type="Proteomes" id="UP000002488">
    <property type="component" value="Unassembled WGS sequence"/>
</dbReference>
<dbReference type="OMA" id="SINRDIC"/>
<dbReference type="AlphaFoldDB" id="C6LV52"/>
<comment type="caution">
    <text evidence="1">The sequence shown here is derived from an EMBL/GenBank/DDBJ whole genome shotgun (WGS) entry which is preliminary data.</text>
</comment>
<dbReference type="EMBL" id="ACGJ01002358">
    <property type="protein sequence ID" value="EET00104.1"/>
    <property type="molecule type" value="Genomic_DNA"/>
</dbReference>
<accession>C6LV52</accession>
<organism evidence="1 2">
    <name type="scientific">Giardia intestinalis (strain ATCC 50581 / GS clone H7)</name>
    <name type="common">Giardia lamblia</name>
    <dbReference type="NCBI Taxonomy" id="598745"/>
    <lineage>
        <taxon>Eukaryota</taxon>
        <taxon>Metamonada</taxon>
        <taxon>Diplomonadida</taxon>
        <taxon>Hexamitidae</taxon>
        <taxon>Giardiinae</taxon>
        <taxon>Giardia</taxon>
    </lineage>
</organism>
<proteinExistence type="predicted"/>
<evidence type="ECO:0000313" key="2">
    <source>
        <dbReference type="Proteomes" id="UP000002488"/>
    </source>
</evidence>
<sequence length="401" mass="45762">MADIQTTEQEKQGAQVPKYCPTRFYQLVPEAKAFSFLVQSLPIVSMDALRKISSNTKYANRCIVHPAAMVIFSRGLNLILARIILNSIFVHDSSSTLRSINRDICIGANEVFEMDPYLNKSTIACSYPIMKSLLYFLKTAGMKVERGGERVSKSYDESNEVEKFKSRLLLHYVSKSELGSGCRSLVLSRYAKSLTAVHIREGLRLHVRSADLLRVQRAYASLQMAPRLTTEQMDIHQLSLIPCINWVQVLIYNLPYKYELMLYIRSKYLMKFGNEGLTKLQDATATPPGYASRSASDLYGAEPRIGELECTISADNIESNIYSLVDYWIKMSFFFHVTDFSIYTKDKPQREEDHTSQPFPMYTRPQMIDGISIKKLEEALLLRYNLPGPREQDTILYIGEG</sequence>